<feature type="compositionally biased region" description="Polar residues" evidence="1">
    <location>
        <begin position="1"/>
        <end position="11"/>
    </location>
</feature>
<organism evidence="2 3">
    <name type="scientific">Melipona bicolor</name>
    <dbReference type="NCBI Taxonomy" id="60889"/>
    <lineage>
        <taxon>Eukaryota</taxon>
        <taxon>Metazoa</taxon>
        <taxon>Ecdysozoa</taxon>
        <taxon>Arthropoda</taxon>
        <taxon>Hexapoda</taxon>
        <taxon>Insecta</taxon>
        <taxon>Pterygota</taxon>
        <taxon>Neoptera</taxon>
        <taxon>Endopterygota</taxon>
        <taxon>Hymenoptera</taxon>
        <taxon>Apocrita</taxon>
        <taxon>Aculeata</taxon>
        <taxon>Apoidea</taxon>
        <taxon>Anthophila</taxon>
        <taxon>Apidae</taxon>
        <taxon>Melipona</taxon>
    </lineage>
</organism>
<reference evidence="2" key="1">
    <citation type="submission" date="2021-10" db="EMBL/GenBank/DDBJ databases">
        <title>Melipona bicolor Genome sequencing and assembly.</title>
        <authorList>
            <person name="Araujo N.S."/>
            <person name="Arias M.C."/>
        </authorList>
    </citation>
    <scope>NUCLEOTIDE SEQUENCE</scope>
    <source>
        <strain evidence="2">USP_2M_L1-L4_2017</strain>
        <tissue evidence="2">Whole body</tissue>
    </source>
</reference>
<gene>
    <name evidence="2" type="ORF">K0M31_001725</name>
</gene>
<feature type="region of interest" description="Disordered" evidence="1">
    <location>
        <begin position="1"/>
        <end position="49"/>
    </location>
</feature>
<feature type="compositionally biased region" description="Basic and acidic residues" evidence="1">
    <location>
        <begin position="14"/>
        <end position="48"/>
    </location>
</feature>
<name>A0AA40GG50_9HYME</name>
<evidence type="ECO:0000313" key="3">
    <source>
        <dbReference type="Proteomes" id="UP001177670"/>
    </source>
</evidence>
<dbReference type="EMBL" id="JAHYIQ010000001">
    <property type="protein sequence ID" value="KAK1137202.1"/>
    <property type="molecule type" value="Genomic_DNA"/>
</dbReference>
<accession>A0AA40GG50</accession>
<evidence type="ECO:0000313" key="2">
    <source>
        <dbReference type="EMBL" id="KAK1137202.1"/>
    </source>
</evidence>
<sequence>MLESATQNVRNKATKIEHGDKRKGKIDGKRWIEAERKGNAEKEEKGPLNEEEGVDVISVVLPDVQHHYTAFFEAARSSFLSSFGRCVDVTATKQIPLLKTRNVQNSDRSGFIRPE</sequence>
<keyword evidence="3" id="KW-1185">Reference proteome</keyword>
<proteinExistence type="predicted"/>
<dbReference type="AlphaFoldDB" id="A0AA40GG50"/>
<comment type="caution">
    <text evidence="2">The sequence shown here is derived from an EMBL/GenBank/DDBJ whole genome shotgun (WGS) entry which is preliminary data.</text>
</comment>
<dbReference type="Proteomes" id="UP001177670">
    <property type="component" value="Unassembled WGS sequence"/>
</dbReference>
<protein>
    <submittedName>
        <fullName evidence="2">Uncharacterized protein</fullName>
    </submittedName>
</protein>
<evidence type="ECO:0000256" key="1">
    <source>
        <dbReference type="SAM" id="MobiDB-lite"/>
    </source>
</evidence>